<feature type="compositionally biased region" description="Low complexity" evidence="1">
    <location>
        <begin position="220"/>
        <end position="249"/>
    </location>
</feature>
<feature type="compositionally biased region" description="Basic and acidic residues" evidence="1">
    <location>
        <begin position="929"/>
        <end position="941"/>
    </location>
</feature>
<feature type="domain" description="PDZ" evidence="2">
    <location>
        <begin position="2929"/>
        <end position="3014"/>
    </location>
</feature>
<feature type="region of interest" description="Disordered" evidence="1">
    <location>
        <begin position="2016"/>
        <end position="2268"/>
    </location>
</feature>
<feature type="compositionally biased region" description="Acidic residues" evidence="1">
    <location>
        <begin position="887"/>
        <end position="899"/>
    </location>
</feature>
<feature type="compositionally biased region" description="Polar residues" evidence="1">
    <location>
        <begin position="1965"/>
        <end position="1985"/>
    </location>
</feature>
<feature type="compositionally biased region" description="Basic and acidic residues" evidence="1">
    <location>
        <begin position="1778"/>
        <end position="1789"/>
    </location>
</feature>
<feature type="region of interest" description="Disordered" evidence="1">
    <location>
        <begin position="566"/>
        <end position="595"/>
    </location>
</feature>
<feature type="domain" description="PDZ" evidence="2">
    <location>
        <begin position="1089"/>
        <end position="1181"/>
    </location>
</feature>
<feature type="compositionally biased region" description="Low complexity" evidence="1">
    <location>
        <begin position="2518"/>
        <end position="2540"/>
    </location>
</feature>
<feature type="compositionally biased region" description="Basic and acidic residues" evidence="1">
    <location>
        <begin position="320"/>
        <end position="335"/>
    </location>
</feature>
<dbReference type="CDD" id="cd06758">
    <property type="entry name" value="PDZ2_PDZD2-like"/>
    <property type="match status" value="1"/>
</dbReference>
<reference evidence="3" key="2">
    <citation type="submission" date="2021-01" db="UniProtKB">
        <authorList>
            <consortium name="EnsemblMetazoa"/>
        </authorList>
    </citation>
    <scope>IDENTIFICATION</scope>
</reference>
<dbReference type="PANTHER" id="PTHR11324">
    <property type="entry name" value="IL16-RELATED"/>
    <property type="match status" value="1"/>
</dbReference>
<feature type="compositionally biased region" description="Polar residues" evidence="1">
    <location>
        <begin position="2362"/>
        <end position="2385"/>
    </location>
</feature>
<dbReference type="CDD" id="cd06762">
    <property type="entry name" value="PDZ6_PDZD2-PDZ3_hPro-IL-16-like"/>
    <property type="match status" value="1"/>
</dbReference>
<feature type="domain" description="PDZ" evidence="2">
    <location>
        <begin position="2646"/>
        <end position="2730"/>
    </location>
</feature>
<dbReference type="SUPFAM" id="SSF50156">
    <property type="entry name" value="PDZ domain-like"/>
    <property type="match status" value="8"/>
</dbReference>
<feature type="region of interest" description="Disordered" evidence="1">
    <location>
        <begin position="1297"/>
        <end position="1333"/>
    </location>
</feature>
<dbReference type="EnsemblMetazoa" id="XM_030976576">
    <property type="protein sequence ID" value="XP_030832436"/>
    <property type="gene ID" value="LOC579286"/>
</dbReference>
<dbReference type="KEGG" id="spu:579286"/>
<name>A0A7M7NAR6_STRPU</name>
<feature type="region of interest" description="Disordered" evidence="1">
    <location>
        <begin position="2289"/>
        <end position="2315"/>
    </location>
</feature>
<dbReference type="CTD" id="23037"/>
<dbReference type="OrthoDB" id="42382at2759"/>
<feature type="compositionally biased region" description="Low complexity" evidence="1">
    <location>
        <begin position="1831"/>
        <end position="1841"/>
    </location>
</feature>
<keyword evidence="4" id="KW-1185">Reference proteome</keyword>
<feature type="compositionally biased region" description="Polar residues" evidence="1">
    <location>
        <begin position="958"/>
        <end position="980"/>
    </location>
</feature>
<feature type="compositionally biased region" description="Low complexity" evidence="1">
    <location>
        <begin position="2251"/>
        <end position="2268"/>
    </location>
</feature>
<feature type="compositionally biased region" description="Low complexity" evidence="1">
    <location>
        <begin position="2295"/>
        <end position="2310"/>
    </location>
</feature>
<dbReference type="Gene3D" id="2.30.42.10">
    <property type="match status" value="8"/>
</dbReference>
<feature type="compositionally biased region" description="Polar residues" evidence="1">
    <location>
        <begin position="1450"/>
        <end position="1467"/>
    </location>
</feature>
<feature type="region of interest" description="Disordered" evidence="1">
    <location>
        <begin position="1440"/>
        <end position="1477"/>
    </location>
</feature>
<evidence type="ECO:0000313" key="4">
    <source>
        <dbReference type="Proteomes" id="UP000007110"/>
    </source>
</evidence>
<feature type="region of interest" description="Disordered" evidence="1">
    <location>
        <begin position="2471"/>
        <end position="2626"/>
    </location>
</feature>
<feature type="compositionally biased region" description="Basic and acidic residues" evidence="1">
    <location>
        <begin position="1468"/>
        <end position="1477"/>
    </location>
</feature>
<organism evidence="3 4">
    <name type="scientific">Strongylocentrotus purpuratus</name>
    <name type="common">Purple sea urchin</name>
    <dbReference type="NCBI Taxonomy" id="7668"/>
    <lineage>
        <taxon>Eukaryota</taxon>
        <taxon>Metazoa</taxon>
        <taxon>Echinodermata</taxon>
        <taxon>Eleutherozoa</taxon>
        <taxon>Echinozoa</taxon>
        <taxon>Echinoidea</taxon>
        <taxon>Euechinoidea</taxon>
        <taxon>Echinacea</taxon>
        <taxon>Camarodonta</taxon>
        <taxon>Echinidea</taxon>
        <taxon>Strongylocentrotidae</taxon>
        <taxon>Strongylocentrotus</taxon>
    </lineage>
</organism>
<feature type="compositionally biased region" description="Low complexity" evidence="1">
    <location>
        <begin position="1516"/>
        <end position="1534"/>
    </location>
</feature>
<dbReference type="Pfam" id="PF00595">
    <property type="entry name" value="PDZ"/>
    <property type="match status" value="6"/>
</dbReference>
<feature type="compositionally biased region" description="Low complexity" evidence="1">
    <location>
        <begin position="2127"/>
        <end position="2159"/>
    </location>
</feature>
<feature type="region of interest" description="Disordered" evidence="1">
    <location>
        <begin position="1740"/>
        <end position="1997"/>
    </location>
</feature>
<feature type="region of interest" description="Disordered" evidence="1">
    <location>
        <begin position="1500"/>
        <end position="1703"/>
    </location>
</feature>
<dbReference type="PROSITE" id="PS50106">
    <property type="entry name" value="PDZ"/>
    <property type="match status" value="7"/>
</dbReference>
<feature type="compositionally biased region" description="Polar residues" evidence="1">
    <location>
        <begin position="2406"/>
        <end position="2417"/>
    </location>
</feature>
<feature type="region of interest" description="Disordered" evidence="1">
    <location>
        <begin position="2349"/>
        <end position="2456"/>
    </location>
</feature>
<dbReference type="CDD" id="cd06763">
    <property type="entry name" value="PDZ7_PDZD2-PDZ4_hPro-IL-16-like"/>
    <property type="match status" value="1"/>
</dbReference>
<feature type="compositionally biased region" description="Polar residues" evidence="1">
    <location>
        <begin position="1874"/>
        <end position="1894"/>
    </location>
</feature>
<dbReference type="SMART" id="SM00228">
    <property type="entry name" value="PDZ"/>
    <property type="match status" value="8"/>
</dbReference>
<dbReference type="RefSeq" id="XP_030832436.1">
    <property type="nucleotide sequence ID" value="XM_030976576.1"/>
</dbReference>
<feature type="compositionally biased region" description="Acidic residues" evidence="1">
    <location>
        <begin position="2581"/>
        <end position="2603"/>
    </location>
</feature>
<feature type="region of interest" description="Disordered" evidence="1">
    <location>
        <begin position="202"/>
        <end position="350"/>
    </location>
</feature>
<feature type="compositionally biased region" description="Basic and acidic residues" evidence="1">
    <location>
        <begin position="1535"/>
        <end position="1547"/>
    </location>
</feature>
<feature type="compositionally biased region" description="Low complexity" evidence="1">
    <location>
        <begin position="472"/>
        <end position="491"/>
    </location>
</feature>
<feature type="compositionally biased region" description="Basic and acidic residues" evidence="1">
    <location>
        <begin position="3114"/>
        <end position="3126"/>
    </location>
</feature>
<accession>A0A7M7NAR6</accession>
<dbReference type="InterPro" id="IPR001478">
    <property type="entry name" value="PDZ"/>
</dbReference>
<feature type="domain" description="PDZ" evidence="2">
    <location>
        <begin position="603"/>
        <end position="690"/>
    </location>
</feature>
<feature type="compositionally biased region" description="Acidic residues" evidence="1">
    <location>
        <begin position="1855"/>
        <end position="1866"/>
    </location>
</feature>
<feature type="compositionally biased region" description="Basic and acidic residues" evidence="1">
    <location>
        <begin position="2352"/>
        <end position="2361"/>
    </location>
</feature>
<feature type="compositionally biased region" description="Basic residues" evidence="1">
    <location>
        <begin position="307"/>
        <end position="316"/>
    </location>
</feature>
<feature type="domain" description="PDZ" evidence="2">
    <location>
        <begin position="3027"/>
        <end position="3102"/>
    </location>
</feature>
<feature type="compositionally biased region" description="Basic and acidic residues" evidence="1">
    <location>
        <begin position="1895"/>
        <end position="1907"/>
    </location>
</feature>
<feature type="domain" description="PDZ" evidence="2">
    <location>
        <begin position="762"/>
        <end position="834"/>
    </location>
</feature>
<sequence>MPITDDSASRALELVEDFKQAAQCNSQLQDEVLETIHVLNSHLNRLLEKQGATRWKLRGRGVLPGRITGGGGLATDGALQQDGSNDKDRDEIKILSLVSPPQTFEELGIVLQVGGATLKHGQPELLASDPVKPHSNSGQILGNIRLAAILPNLYIHSDNQLRVGDELLTVNTQLIQKCSVDQARALLDSALRTGSNLCISVLRKTKRRAPPPPRKPKNVGAPSLSGASPSPLSTSLSSSSSASTSTSTLMPDTANGRADTMRGPADSNRNKSSMMNSAGSTATLPNLGSRARGGQLVKEGSREIRRSKSGSVKRRAPPPPRKETRDQHTEEEVPATKHVRTSETPNPITVARSDSILSKMLPDLKKRKREVVKIHLVKDKGSLGIQIAGGKGSRKGDIGIFVAGIDEGSPADRDGRLQKGDEILLINGTGLLNVTHTIVVDILQASGSIVQLVIARKRKRRHQYQPGGGVYPSDASDSSSLSSQPSTPHGSPRLGTRRFHSKENLMPTRSPLPTSTGTPLARISPLDAGFHSNEKMGNGSLGSGQARFSKQEEGSLTYDESIWKRFSSPQSTPTSPRQLVQSKTAPCEPLPGRGSPIPSVVQQISLIKGGYGKGLGFSIVGGEDSPKGRMGIFIKTIFTSGAAAADGRLREGDEIMSVNGESLNGMTHKQAINRFKQVKKGVVTLTVRSRFSPRPSPAISPITSPIVPPRSLLLELKKSRERAYEVVAEESLGGHHRVTEGDGEYDGSTPRRGGERGRLNVTVVLNKAPGISLGLGVVSLPTPDCNNERRIYIQHLATDSPADMNGRLCIGAQILAVNGQSLKNIGLQEAQKILGNLQPGPVTLKIARYSNAMLTKLDCEAEMKYLRSKQLSSSADQEPCYEKVADCQDDEEDDEEETEGVGSMSPSAMSCGSTASSKDFSLPEYQKSNSDKRKGSKRLEVSIDQTTPITEAEVERTISPTSSQDVYSTPCTKHSSTQGGKATLENGHKVNGHRGSGHSEEDEEMNGTTDSKNPVMRVARTEHKRLGRVGSELAAEFEAFVSAQTLENDSLPWVESQKVASELLSLQEHFSQEELAELKNLADGRRLEVLTINRQFGEKLGMGLNIQHTQEENSLTQTVQIKSVQVGGVAERATGGSSGMVVGDEILAVTNQILKNRPYLDTVQILSNLPLKVKVVVARPEEYSEDDESMAQDSPEYESNSSGRSSCGDTRWGEEDIWKRIENTQMDDVLGVYVNPKSIQINEKNSHTWDNKSEDIWQKVEGKKNGSAIIKKENIRVNFVSDVKSLPAGTRLTPSYKKHKQHLRFGSRSPSPRTPAMGEDTLSRDSSPTVSFSMDLTDENEEDLEDLLMLETEPLSDQDEGDSGHQKSIYLTPHESPTNTSNLKYMKSLKVDLDDSLYQTPSEHFGSKDTMDDCLETNDPPVTDIDDLLGSDDGYMETEESDMTVKPDVSPSSEPLQVKATTSPQLKSNRDFLRNDARGIVKSSPVISSSKHKAGMIISKVKTPEMSTSPPPVSTPSPRSSPTDSMSSQSSQESSKSDSSKSYDVVKRDKKVLSSVTRRFRSSRVDKDVFKQRRNMFEAASKDETPLSSASPKPKPLAKPQIFSKVGTTPASIDKGNKSIGQTKSNKSSFASIAIPTSPKPGDTKSSKQESMQNIDELPKPQSPTARQDQEIFGADIRAMSSVASSMEHLNETKSITDESSNPLVSAVDDIFASAMDDALHDSSSEGLFMSSEASHADFTLDSRADMPVMRPPTGFRDDSSIEPSQTHLEDLDFDDEDKVHEDNKTRSELEEELSGSSGDMGKRDISDCQPNWDHRKGTVIKVVSPIVARSKSSSPQSGPKKIIKADALHFSSDSSDEEEMDEENPEVQWHVLPSSSEATSAERTLQAQGSSGSDKGESPRGFRGNEEQAESVTSDETPLSPRLPPDGDEFPEQVQVCPSSSPSIHAGTAPKETDDQAEMLLRGITTSDSMPGKNTSNFSGTVSAKPSLPKKPSLSKLNTSLKTSAVSTAPTAKMSLASLSSQSQGKVQTPTFKDIKLKSPPKIGNDDVFTSPRTSPKLGSLNRWGSREKSDGDDDIVAKRGALFGEVIKRRTSSSSSCSTSPPPTPVRTLSPTHSPTHSPRKMAEPSPSSLKSSKISTISNVSDNNLPVLPSSSPPVNIRTKERPRYANTDSFNDGSDNDQESSESSLQETHSKSAVLLSESKESVADVSALTEERIQSSPVADSTVGKVSGSLSPKKVQSLMARADGTLSSRSAAPPLKPSPASLKPSILDSLNTVSSSNQIFKGLSVPKKLSSTTSPVGSSSQSGPSKIGVPLLSSSKAKPLILPMKGAAGSASLPGNAFKSKLTAKKFTWETEKDRANTTSETEPQLNSSGRAAISTSLSRLRQDIKSAAATKETNELKGETSLTSSPDINSNVKEEHSRPKVPSKPVLARRNLSNTLASKSSKRVSFEGDDEVQRDLTNEIHSKALNGAQSKVSLKDDTVEDVSLAERTVSNDAPPPLPLSSPPKSESAFENTNHTKPKTLPLTLPTSGSNTLTGKTNPPIPTSRKPPLPSSKPPTASRSPRTGISKTVTPTIVSDADDDADDDDDDEEETTLDIIDEEQQRSPPTLPKMPPPSPSRLKSPVYDVSADLLSSLDPEEGVLEIRIDRIPGEPLGIEICGGSDTPEGCIYVSGVAPSSATQRIGRVRPGDQLLDVSGNCMVGITHSKAMDVLRQVEKSTVHLVVARKKPEMGSSYADSEEEEDYVENLAVELANADFGSDGEPMGASSDIECSDLGPTSPDGRLLSPIGSSDELDGAVFSRVKQSTPQRDGLQLLMSENNNSNKKKKRLVSLQPGLRSPSLRSPTFSEDSGEGDSFRFKPHFNPRSNRTHLKADDSKSSLQQRGLLERSFSESSNSTILLSTGELEKLIEEANQSLDEADDSDIAVIVLHKDDDNQGLGLTVAGGIDQEVKEVTVHKVIPHGLADRDGRIQRGDRLISVNGRVLKDVSHNQALGLLKTKRKDVVLVVARPLELEETEEEGETEDVEMAKGPAGLGFSVEGGRGSPKGDQPITIKKIFIGGVADRSGLLHVGDEIVEVNGRRLSNLTHFEAWTFLKAVPSGMVKLKIKKPSKKGDEKDEGKDGVLSEEVSASLE</sequence>
<feature type="region of interest" description="Disordered" evidence="1">
    <location>
        <begin position="3109"/>
        <end position="3136"/>
    </location>
</feature>
<evidence type="ECO:0000313" key="3">
    <source>
        <dbReference type="EnsemblMetazoa" id="XP_030832436"/>
    </source>
</evidence>
<evidence type="ECO:0000259" key="2">
    <source>
        <dbReference type="PROSITE" id="PS50106"/>
    </source>
</evidence>
<dbReference type="GeneID" id="579286"/>
<feature type="region of interest" description="Disordered" evidence="1">
    <location>
        <begin position="2759"/>
        <end position="2793"/>
    </location>
</feature>
<feature type="compositionally biased region" description="Polar residues" evidence="1">
    <location>
        <begin position="904"/>
        <end position="919"/>
    </location>
</feature>
<feature type="region of interest" description="Disordered" evidence="1">
    <location>
        <begin position="736"/>
        <end position="755"/>
    </location>
</feature>
<feature type="region of interest" description="Disordered" evidence="1">
    <location>
        <begin position="1354"/>
        <end position="1376"/>
    </location>
</feature>
<feature type="region of interest" description="Disordered" evidence="1">
    <location>
        <begin position="886"/>
        <end position="1012"/>
    </location>
</feature>
<dbReference type="InParanoid" id="A0A7M7NAR6"/>
<dbReference type="InterPro" id="IPR036034">
    <property type="entry name" value="PDZ_sf"/>
</dbReference>
<evidence type="ECO:0000256" key="1">
    <source>
        <dbReference type="SAM" id="MobiDB-lite"/>
    </source>
</evidence>
<feature type="compositionally biased region" description="Polar residues" evidence="1">
    <location>
        <begin position="2018"/>
        <end position="2032"/>
    </location>
</feature>
<feature type="compositionally biased region" description="Pro residues" evidence="1">
    <location>
        <begin position="2610"/>
        <end position="2620"/>
    </location>
</feature>
<dbReference type="CDD" id="cd06760">
    <property type="entry name" value="PDZ4_PDZD2-PDZ2_hPro-IL-16-like"/>
    <property type="match status" value="1"/>
</dbReference>
<feature type="compositionally biased region" description="Low complexity" evidence="1">
    <location>
        <begin position="567"/>
        <end position="576"/>
    </location>
</feature>
<feature type="compositionally biased region" description="Pro residues" evidence="1">
    <location>
        <begin position="2544"/>
        <end position="2558"/>
    </location>
</feature>
<feature type="compositionally biased region" description="Low complexity" evidence="1">
    <location>
        <begin position="1986"/>
        <end position="1997"/>
    </location>
</feature>
<protein>
    <recommendedName>
        <fullName evidence="2">PDZ domain-containing protein</fullName>
    </recommendedName>
</protein>
<feature type="compositionally biased region" description="Polar residues" evidence="1">
    <location>
        <begin position="1619"/>
        <end position="1631"/>
    </location>
</feature>
<feature type="compositionally biased region" description="Polar residues" evidence="1">
    <location>
        <begin position="2564"/>
        <end position="2578"/>
    </location>
</feature>
<feature type="region of interest" description="Disordered" evidence="1">
    <location>
        <begin position="461"/>
        <end position="553"/>
    </location>
</feature>
<dbReference type="Proteomes" id="UP000007110">
    <property type="component" value="Unassembled WGS sequence"/>
</dbReference>
<proteinExistence type="predicted"/>
<feature type="compositionally biased region" description="Basic and acidic residues" evidence="1">
    <location>
        <begin position="1801"/>
        <end position="1817"/>
    </location>
</feature>
<feature type="region of interest" description="Disordered" evidence="1">
    <location>
        <begin position="2806"/>
        <end position="2883"/>
    </location>
</feature>
<dbReference type="PANTHER" id="PTHR11324:SF16">
    <property type="entry name" value="PDZ DOMAIN-CONTAINING PROTEIN 2"/>
    <property type="match status" value="1"/>
</dbReference>
<feature type="compositionally biased region" description="Basic residues" evidence="1">
    <location>
        <begin position="2861"/>
        <end position="2873"/>
    </location>
</feature>
<dbReference type="CDD" id="cd06759">
    <property type="entry name" value="PDZ3_PDZD2-PDZ1_hPro-IL-16-like"/>
    <property type="match status" value="1"/>
</dbReference>
<feature type="compositionally biased region" description="Polar residues" evidence="1">
    <location>
        <begin position="270"/>
        <end position="286"/>
    </location>
</feature>
<reference evidence="4" key="1">
    <citation type="submission" date="2015-02" db="EMBL/GenBank/DDBJ databases">
        <title>Genome sequencing for Strongylocentrotus purpuratus.</title>
        <authorList>
            <person name="Murali S."/>
            <person name="Liu Y."/>
            <person name="Vee V."/>
            <person name="English A."/>
            <person name="Wang M."/>
            <person name="Skinner E."/>
            <person name="Han Y."/>
            <person name="Muzny D.M."/>
            <person name="Worley K.C."/>
            <person name="Gibbs R.A."/>
        </authorList>
    </citation>
    <scope>NUCLEOTIDE SEQUENCE</scope>
</reference>
<feature type="compositionally biased region" description="Basic residues" evidence="1">
    <location>
        <begin position="203"/>
        <end position="217"/>
    </location>
</feature>
<feature type="compositionally biased region" description="Polar residues" evidence="1">
    <location>
        <begin position="1197"/>
        <end position="1208"/>
    </location>
</feature>
<feature type="domain" description="PDZ" evidence="2">
    <location>
        <begin position="373"/>
        <end position="458"/>
    </location>
</feature>
<dbReference type="CDD" id="cd00136">
    <property type="entry name" value="PDZ_canonical"/>
    <property type="match status" value="2"/>
</dbReference>
<feature type="region of interest" description="Disordered" evidence="1">
    <location>
        <begin position="1182"/>
        <end position="1210"/>
    </location>
</feature>